<dbReference type="RefSeq" id="WP_096330103.1">
    <property type="nucleotide sequence ID" value="NZ_FOMX01000004.1"/>
</dbReference>
<keyword evidence="1" id="KW-1133">Transmembrane helix</keyword>
<feature type="transmembrane region" description="Helical" evidence="1">
    <location>
        <begin position="88"/>
        <end position="109"/>
    </location>
</feature>
<dbReference type="EMBL" id="FOMX01000004">
    <property type="protein sequence ID" value="SFD74922.1"/>
    <property type="molecule type" value="Genomic_DNA"/>
</dbReference>
<name>A0A1I1UVS7_9BACT</name>
<protein>
    <submittedName>
        <fullName evidence="2">Uncharacterized protein</fullName>
    </submittedName>
</protein>
<keyword evidence="3" id="KW-1185">Reference proteome</keyword>
<evidence type="ECO:0000256" key="1">
    <source>
        <dbReference type="SAM" id="Phobius"/>
    </source>
</evidence>
<organism evidence="2 3">
    <name type="scientific">Nannocystis exedens</name>
    <dbReference type="NCBI Taxonomy" id="54"/>
    <lineage>
        <taxon>Bacteria</taxon>
        <taxon>Pseudomonadati</taxon>
        <taxon>Myxococcota</taxon>
        <taxon>Polyangia</taxon>
        <taxon>Nannocystales</taxon>
        <taxon>Nannocystaceae</taxon>
        <taxon>Nannocystis</taxon>
    </lineage>
</organism>
<dbReference type="AlphaFoldDB" id="A0A1I1UVS7"/>
<feature type="transmembrane region" description="Helical" evidence="1">
    <location>
        <begin position="37"/>
        <end position="53"/>
    </location>
</feature>
<dbReference type="STRING" id="54.SAMN02745121_01342"/>
<accession>A0A1I1UVS7</accession>
<keyword evidence="1" id="KW-0472">Membrane</keyword>
<dbReference type="Proteomes" id="UP000199400">
    <property type="component" value="Unassembled WGS sequence"/>
</dbReference>
<evidence type="ECO:0000313" key="2">
    <source>
        <dbReference type="EMBL" id="SFD74922.1"/>
    </source>
</evidence>
<gene>
    <name evidence="2" type="ORF">SAMN02745121_01342</name>
</gene>
<keyword evidence="1" id="KW-0812">Transmembrane</keyword>
<reference evidence="3" key="1">
    <citation type="submission" date="2016-10" db="EMBL/GenBank/DDBJ databases">
        <authorList>
            <person name="Varghese N."/>
            <person name="Submissions S."/>
        </authorList>
    </citation>
    <scope>NUCLEOTIDE SEQUENCE [LARGE SCALE GENOMIC DNA]</scope>
    <source>
        <strain evidence="3">ATCC 25963</strain>
    </source>
</reference>
<proteinExistence type="predicted"/>
<sequence>MDLRLNRRGLLLVLGWFVGVIDWWRPARMSFDEVSPALTASVVLSAAICLAAGGLRRFAAFQAAAYGLLLLLKPLLRPRAPAIFAEDHMWFILSGLGLLVLAAVMLRALSRDRASA</sequence>
<evidence type="ECO:0000313" key="3">
    <source>
        <dbReference type="Proteomes" id="UP000199400"/>
    </source>
</evidence>